<dbReference type="CDD" id="cd00483">
    <property type="entry name" value="HPPK"/>
    <property type="match status" value="1"/>
</dbReference>
<dbReference type="GO" id="GO:0046656">
    <property type="term" value="P:folic acid biosynthetic process"/>
    <property type="evidence" value="ECO:0007669"/>
    <property type="project" value="UniProtKB-KW"/>
</dbReference>
<dbReference type="GO" id="GO:0005524">
    <property type="term" value="F:ATP binding"/>
    <property type="evidence" value="ECO:0007669"/>
    <property type="project" value="UniProtKB-KW"/>
</dbReference>
<evidence type="ECO:0000313" key="14">
    <source>
        <dbReference type="EMBL" id="GLI33497.1"/>
    </source>
</evidence>
<keyword evidence="7" id="KW-0418">Kinase</keyword>
<dbReference type="PANTHER" id="PTHR43071">
    <property type="entry name" value="2-AMINO-4-HYDROXY-6-HYDROXYMETHYLDIHYDROPTERIDINE PYROPHOSPHOKINASE"/>
    <property type="match status" value="1"/>
</dbReference>
<evidence type="ECO:0000256" key="1">
    <source>
        <dbReference type="ARBA" id="ARBA00005051"/>
    </source>
</evidence>
<name>A0A9W6FRF3_9BACT</name>
<proteinExistence type="inferred from homology"/>
<dbReference type="SUPFAM" id="SSF55083">
    <property type="entry name" value="6-hydroxymethyl-7,8-dihydropterin pyrophosphokinase, HPPK"/>
    <property type="match status" value="1"/>
</dbReference>
<dbReference type="Pfam" id="PF01288">
    <property type="entry name" value="HPPK"/>
    <property type="match status" value="1"/>
</dbReference>
<reference evidence="14" key="1">
    <citation type="submission" date="2022-12" db="EMBL/GenBank/DDBJ databases">
        <title>Reference genome sequencing for broad-spectrum identification of bacterial and archaeal isolates by mass spectrometry.</title>
        <authorList>
            <person name="Sekiguchi Y."/>
            <person name="Tourlousse D.M."/>
        </authorList>
    </citation>
    <scope>NUCLEOTIDE SEQUENCE</scope>
    <source>
        <strain evidence="14">ASRB1</strain>
    </source>
</reference>
<dbReference type="PANTHER" id="PTHR43071:SF1">
    <property type="entry name" value="2-AMINO-4-HYDROXY-6-HYDROXYMETHYLDIHYDROPTERIDINE PYROPHOSPHOKINASE"/>
    <property type="match status" value="1"/>
</dbReference>
<dbReference type="RefSeq" id="WP_281792513.1">
    <property type="nucleotide sequence ID" value="NZ_BSDR01000001.1"/>
</dbReference>
<evidence type="ECO:0000256" key="3">
    <source>
        <dbReference type="ARBA" id="ARBA00013253"/>
    </source>
</evidence>
<evidence type="ECO:0000256" key="6">
    <source>
        <dbReference type="ARBA" id="ARBA00022741"/>
    </source>
</evidence>
<dbReference type="InterPro" id="IPR000550">
    <property type="entry name" value="Hppk"/>
</dbReference>
<dbReference type="EMBL" id="BSDR01000001">
    <property type="protein sequence ID" value="GLI33497.1"/>
    <property type="molecule type" value="Genomic_DNA"/>
</dbReference>
<keyword evidence="8" id="KW-0067">ATP-binding</keyword>
<evidence type="ECO:0000256" key="12">
    <source>
        <dbReference type="ARBA" id="ARBA00033413"/>
    </source>
</evidence>
<evidence type="ECO:0000256" key="7">
    <source>
        <dbReference type="ARBA" id="ARBA00022777"/>
    </source>
</evidence>
<evidence type="ECO:0000256" key="11">
    <source>
        <dbReference type="ARBA" id="ARBA00029766"/>
    </source>
</evidence>
<dbReference type="PROSITE" id="PS00794">
    <property type="entry name" value="HPPK"/>
    <property type="match status" value="1"/>
</dbReference>
<evidence type="ECO:0000256" key="2">
    <source>
        <dbReference type="ARBA" id="ARBA00005810"/>
    </source>
</evidence>
<comment type="similarity">
    <text evidence="2">Belongs to the HPPK family.</text>
</comment>
<dbReference type="Gene3D" id="3.30.70.560">
    <property type="entry name" value="7,8-Dihydro-6-hydroxymethylpterin-pyrophosphokinase HPPK"/>
    <property type="match status" value="1"/>
</dbReference>
<dbReference type="GO" id="GO:0016301">
    <property type="term" value="F:kinase activity"/>
    <property type="evidence" value="ECO:0007669"/>
    <property type="project" value="UniProtKB-KW"/>
</dbReference>
<dbReference type="AlphaFoldDB" id="A0A9W6FRF3"/>
<dbReference type="NCBIfam" id="TIGR01498">
    <property type="entry name" value="folK"/>
    <property type="match status" value="1"/>
</dbReference>
<dbReference type="InterPro" id="IPR035907">
    <property type="entry name" value="Hppk_sf"/>
</dbReference>
<comment type="function">
    <text evidence="10">Catalyzes the transfer of pyrophosphate from adenosine triphosphate (ATP) to 6-hydroxymethyl-7,8-dihydropterin, an enzymatic step in folate biosynthesis pathway.</text>
</comment>
<evidence type="ECO:0000259" key="13">
    <source>
        <dbReference type="PROSITE" id="PS00794"/>
    </source>
</evidence>
<keyword evidence="15" id="KW-1185">Reference proteome</keyword>
<comment type="pathway">
    <text evidence="1">Cofactor biosynthesis; tetrahydrofolate biosynthesis; 2-amino-4-hydroxy-6-hydroxymethyl-7,8-dihydropteridine diphosphate from 7,8-dihydroneopterin triphosphate: step 4/4.</text>
</comment>
<dbReference type="GO" id="GO:0003848">
    <property type="term" value="F:2-amino-4-hydroxy-6-hydroxymethyldihydropteridine diphosphokinase activity"/>
    <property type="evidence" value="ECO:0007669"/>
    <property type="project" value="UniProtKB-EC"/>
</dbReference>
<dbReference type="Proteomes" id="UP001144372">
    <property type="component" value="Unassembled WGS sequence"/>
</dbReference>
<accession>A0A9W6FRF3</accession>
<evidence type="ECO:0000256" key="5">
    <source>
        <dbReference type="ARBA" id="ARBA00022679"/>
    </source>
</evidence>
<feature type="domain" description="7,8-dihydro-6-hydroxymethylpterin-pyrophosphokinase" evidence="13">
    <location>
        <begin position="88"/>
        <end position="99"/>
    </location>
</feature>
<gene>
    <name evidence="14" type="ORF">DAMNIGENAA_09300</name>
</gene>
<evidence type="ECO:0000313" key="15">
    <source>
        <dbReference type="Proteomes" id="UP001144372"/>
    </source>
</evidence>
<organism evidence="14 15">
    <name type="scientific">Desulforhabdus amnigena</name>
    <dbReference type="NCBI Taxonomy" id="40218"/>
    <lineage>
        <taxon>Bacteria</taxon>
        <taxon>Pseudomonadati</taxon>
        <taxon>Thermodesulfobacteriota</taxon>
        <taxon>Syntrophobacteria</taxon>
        <taxon>Syntrophobacterales</taxon>
        <taxon>Syntrophobacteraceae</taxon>
        <taxon>Desulforhabdus</taxon>
    </lineage>
</organism>
<evidence type="ECO:0000256" key="9">
    <source>
        <dbReference type="ARBA" id="ARBA00022909"/>
    </source>
</evidence>
<comment type="caution">
    <text evidence="14">The sequence shown here is derived from an EMBL/GenBank/DDBJ whole genome shotgun (WGS) entry which is preliminary data.</text>
</comment>
<sequence length="164" mass="19041">MEEVLIGFGSNQGDSIRICLEAIDQFRRHREIEVVQVSSLYRTEPVGKTDQGWFVNGVFLCRTRLTSLELLSFCQKIERQFGRVRLEHWGPRTLDLDILFFGQLVIDLPELEIPHPRLHERRFVLVPLAEIAPHWIHPKFGKTASELLSQISEGVKEQEVIRVN</sequence>
<keyword evidence="5" id="KW-0808">Transferase</keyword>
<evidence type="ECO:0000256" key="4">
    <source>
        <dbReference type="ARBA" id="ARBA00016218"/>
    </source>
</evidence>
<keyword evidence="9" id="KW-0289">Folate biosynthesis</keyword>
<protein>
    <recommendedName>
        <fullName evidence="4">2-amino-4-hydroxy-6-hydroxymethyldihydropteridine pyrophosphokinase</fullName>
        <ecNumber evidence="3">2.7.6.3</ecNumber>
    </recommendedName>
    <alternativeName>
        <fullName evidence="11">6-hydroxymethyl-7,8-dihydropterin pyrophosphokinase</fullName>
    </alternativeName>
    <alternativeName>
        <fullName evidence="12">7,8-dihydro-6-hydroxymethylpterin-pyrophosphokinase</fullName>
    </alternativeName>
</protein>
<dbReference type="EC" id="2.7.6.3" evidence="3"/>
<evidence type="ECO:0000256" key="8">
    <source>
        <dbReference type="ARBA" id="ARBA00022840"/>
    </source>
</evidence>
<evidence type="ECO:0000256" key="10">
    <source>
        <dbReference type="ARBA" id="ARBA00029409"/>
    </source>
</evidence>
<keyword evidence="6" id="KW-0547">Nucleotide-binding</keyword>